<dbReference type="InterPro" id="IPR050768">
    <property type="entry name" value="UPF0353/GerABKA_families"/>
</dbReference>
<sequence>MVPSITSIFTGRIKLRIKGNDIKKEPEDCCIMIEAFQLIKKQLATSCDLKKELVRIQDIELEILYLVSVCDEKKIKADLIYSILECSSKEEFKDYLTSLPDISNPEKEQDILQKLMVGHACIQMENEIFLFSAKKVINNQLGDASSETAIYGSQRSFSDVIDTNLNLIRYRYPSPNLVYEQRKLRGLPQTEVGLVYDSLLVDKGLLIELQTQLNSIKSDVILSAAHLQRLLTSRKYSLFPTLMITERPDRVALNLIQGKVVLLVEGSPFVLIAPATFYDFISSMDDTFEQLWVGFSLVVLRYIGIFITVLLPGIYISLVSFNPELFQAQLAFSIAGSRAGIPYPSYIEVLIMMFLIDTLIEASIRLPKSISAAATTVGGLILGQAAQQANLVSNIMIIVTSAIGIANFVVPINAMSFALRIVKYPFILLASLFGYVGLIVGLFCLILYLNDLKSFGKPYLKVFIGEQEKFGKL</sequence>
<comment type="similarity">
    <text evidence="1">Belongs to the GerABKA family.</text>
</comment>
<dbReference type="Proteomes" id="UP000838749">
    <property type="component" value="Unassembled WGS sequence"/>
</dbReference>
<accession>A0ABM9BEN9</accession>
<dbReference type="InterPro" id="IPR004995">
    <property type="entry name" value="Spore_Ger"/>
</dbReference>
<evidence type="ECO:0008006" key="6">
    <source>
        <dbReference type="Google" id="ProtNLM"/>
    </source>
</evidence>
<protein>
    <recommendedName>
        <fullName evidence="6">Spore germination protein</fullName>
    </recommendedName>
</protein>
<evidence type="ECO:0000256" key="3">
    <source>
        <dbReference type="SAM" id="Phobius"/>
    </source>
</evidence>
<gene>
    <name evidence="4" type="ORF">PAECIP111894_03460</name>
</gene>
<dbReference type="PIRSF" id="PIRSF005690">
    <property type="entry name" value="GerBA"/>
    <property type="match status" value="1"/>
</dbReference>
<dbReference type="Pfam" id="PF03323">
    <property type="entry name" value="GerA"/>
    <property type="match status" value="1"/>
</dbReference>
<dbReference type="EMBL" id="CAKMAB010000018">
    <property type="protein sequence ID" value="CAH1057302.1"/>
    <property type="molecule type" value="Genomic_DNA"/>
</dbReference>
<evidence type="ECO:0000313" key="5">
    <source>
        <dbReference type="Proteomes" id="UP000838749"/>
    </source>
</evidence>
<keyword evidence="3" id="KW-0812">Transmembrane</keyword>
<keyword evidence="3" id="KW-1133">Transmembrane helix</keyword>
<evidence type="ECO:0000313" key="4">
    <source>
        <dbReference type="EMBL" id="CAH1057302.1"/>
    </source>
</evidence>
<feature type="transmembrane region" description="Helical" evidence="3">
    <location>
        <begin position="260"/>
        <end position="281"/>
    </location>
</feature>
<reference evidence="4" key="1">
    <citation type="submission" date="2021-12" db="EMBL/GenBank/DDBJ databases">
        <authorList>
            <person name="Criscuolo A."/>
        </authorList>
    </citation>
    <scope>NUCLEOTIDE SEQUENCE</scope>
    <source>
        <strain evidence="4">CIP111894</strain>
    </source>
</reference>
<feature type="transmembrane region" description="Helical" evidence="3">
    <location>
        <begin position="395"/>
        <end position="414"/>
    </location>
</feature>
<evidence type="ECO:0000256" key="1">
    <source>
        <dbReference type="ARBA" id="ARBA00005278"/>
    </source>
</evidence>
<keyword evidence="2 3" id="KW-0472">Membrane</keyword>
<name>A0ABM9BEN9_9BACL</name>
<evidence type="ECO:0000256" key="2">
    <source>
        <dbReference type="ARBA" id="ARBA00023136"/>
    </source>
</evidence>
<dbReference type="PANTHER" id="PTHR22550:SF5">
    <property type="entry name" value="LEUCINE ZIPPER PROTEIN 4"/>
    <property type="match status" value="1"/>
</dbReference>
<dbReference type="PANTHER" id="PTHR22550">
    <property type="entry name" value="SPORE GERMINATION PROTEIN"/>
    <property type="match status" value="1"/>
</dbReference>
<keyword evidence="5" id="KW-1185">Reference proteome</keyword>
<feature type="transmembrane region" description="Helical" evidence="3">
    <location>
        <begin position="426"/>
        <end position="449"/>
    </location>
</feature>
<proteinExistence type="inferred from homology"/>
<organism evidence="4 5">
    <name type="scientific">Paenibacillus pseudetheri</name>
    <dbReference type="NCBI Taxonomy" id="2897682"/>
    <lineage>
        <taxon>Bacteria</taxon>
        <taxon>Bacillati</taxon>
        <taxon>Bacillota</taxon>
        <taxon>Bacilli</taxon>
        <taxon>Bacillales</taxon>
        <taxon>Paenibacillaceae</taxon>
        <taxon>Paenibacillus</taxon>
    </lineage>
</organism>
<comment type="caution">
    <text evidence="4">The sequence shown here is derived from an EMBL/GenBank/DDBJ whole genome shotgun (WGS) entry which is preliminary data.</text>
</comment>
<feature type="transmembrane region" description="Helical" evidence="3">
    <location>
        <begin position="293"/>
        <end position="321"/>
    </location>
</feature>